<reference evidence="2 3" key="1">
    <citation type="submission" date="2021-08" db="EMBL/GenBank/DDBJ databases">
        <title>Draft Genome Sequence of Phanerochaete sordida strain YK-624.</title>
        <authorList>
            <person name="Mori T."/>
            <person name="Dohra H."/>
            <person name="Suzuki T."/>
            <person name="Kawagishi H."/>
            <person name="Hirai H."/>
        </authorList>
    </citation>
    <scope>NUCLEOTIDE SEQUENCE [LARGE SCALE GENOMIC DNA]</scope>
    <source>
        <strain evidence="2 3">YK-624</strain>
    </source>
</reference>
<evidence type="ECO:0000256" key="1">
    <source>
        <dbReference type="SAM" id="MobiDB-lite"/>
    </source>
</evidence>
<sequence length="387" mass="42315">MSDISVEEVKSAARNVIRRAAEDDTLHEVTLRIARRKVEEQLGLEEGILDTRELKDAVKDAVEKAVHDTEAAASSKEHNVGMEEPHQLKTAEGTSTTSKKRNSDVAASETRKKPRAEQAGKSEKAAKTQPKPTSTGKGKPKDTTKKTKGQRVVRSASVVPSSDEEDEGGEPKSKLPNGASSSELSPTQAETSKERPVLDDDEPEASRPEPTNQQASESDDQGGAPKPARGRKKKTDETSKKVAPVRKRKAKDTDESPEDAEIKRLKSFVTACGVRKVWSKEFKDIADDKNAQARRLRALLAELGMTGRLSMEKAKAIRAKRELAQELEDVTSFEKAVVTAGSRRKRDQPVEQAGESEDEEDGAVPKKRAPNARMSIMAFLGDQSDED</sequence>
<dbReference type="Proteomes" id="UP000703269">
    <property type="component" value="Unassembled WGS sequence"/>
</dbReference>
<dbReference type="PANTHER" id="PTHR15410:SF2">
    <property type="entry name" value="HIRA-INTERACTING PROTEIN 3"/>
    <property type="match status" value="1"/>
</dbReference>
<feature type="compositionally biased region" description="Low complexity" evidence="1">
    <location>
        <begin position="152"/>
        <end position="161"/>
    </location>
</feature>
<dbReference type="PANTHER" id="PTHR15410">
    <property type="entry name" value="HIRA-INTERACTING PROTEIN 3"/>
    <property type="match status" value="1"/>
</dbReference>
<protein>
    <recommendedName>
        <fullName evidence="4">DEK C-terminal domain-containing protein</fullName>
    </recommendedName>
</protein>
<feature type="region of interest" description="Disordered" evidence="1">
    <location>
        <begin position="65"/>
        <end position="264"/>
    </location>
</feature>
<feature type="compositionally biased region" description="Basic and acidic residues" evidence="1">
    <location>
        <begin position="109"/>
        <end position="126"/>
    </location>
</feature>
<keyword evidence="3" id="KW-1185">Reference proteome</keyword>
<dbReference type="EMBL" id="BPQB01000173">
    <property type="protein sequence ID" value="GJF00610.1"/>
    <property type="molecule type" value="Genomic_DNA"/>
</dbReference>
<proteinExistence type="predicted"/>
<feature type="compositionally biased region" description="Low complexity" evidence="1">
    <location>
        <begin position="127"/>
        <end position="137"/>
    </location>
</feature>
<feature type="compositionally biased region" description="Basic and acidic residues" evidence="1">
    <location>
        <begin position="65"/>
        <end position="89"/>
    </location>
</feature>
<dbReference type="OrthoDB" id="552755at2759"/>
<evidence type="ECO:0008006" key="4">
    <source>
        <dbReference type="Google" id="ProtNLM"/>
    </source>
</evidence>
<comment type="caution">
    <text evidence="2">The sequence shown here is derived from an EMBL/GenBank/DDBJ whole genome shotgun (WGS) entry which is preliminary data.</text>
</comment>
<feature type="compositionally biased region" description="Polar residues" evidence="1">
    <location>
        <begin position="178"/>
        <end position="190"/>
    </location>
</feature>
<name>A0A9P3GY43_9APHY</name>
<dbReference type="AlphaFoldDB" id="A0A9P3GY43"/>
<organism evidence="2 3">
    <name type="scientific">Phanerochaete sordida</name>
    <dbReference type="NCBI Taxonomy" id="48140"/>
    <lineage>
        <taxon>Eukaryota</taxon>
        <taxon>Fungi</taxon>
        <taxon>Dikarya</taxon>
        <taxon>Basidiomycota</taxon>
        <taxon>Agaricomycotina</taxon>
        <taxon>Agaricomycetes</taxon>
        <taxon>Polyporales</taxon>
        <taxon>Phanerochaetaceae</taxon>
        <taxon>Phanerochaete</taxon>
    </lineage>
</organism>
<evidence type="ECO:0000313" key="3">
    <source>
        <dbReference type="Proteomes" id="UP000703269"/>
    </source>
</evidence>
<feature type="region of interest" description="Disordered" evidence="1">
    <location>
        <begin position="337"/>
        <end position="387"/>
    </location>
</feature>
<dbReference type="GO" id="GO:0005634">
    <property type="term" value="C:nucleus"/>
    <property type="evidence" value="ECO:0007669"/>
    <property type="project" value="TreeGrafter"/>
</dbReference>
<gene>
    <name evidence="2" type="ORF">PsYK624_169030</name>
</gene>
<dbReference type="InterPro" id="IPR037647">
    <property type="entry name" value="HIRIP3"/>
</dbReference>
<accession>A0A9P3GY43</accession>
<evidence type="ECO:0000313" key="2">
    <source>
        <dbReference type="EMBL" id="GJF00610.1"/>
    </source>
</evidence>